<dbReference type="InterPro" id="IPR003789">
    <property type="entry name" value="Asn/Gln_tRNA_amidoTrase-B-like"/>
</dbReference>
<dbReference type="SUPFAM" id="SSF89095">
    <property type="entry name" value="GatB/YqeY motif"/>
    <property type="match status" value="1"/>
</dbReference>
<accession>A0A0R2HQA5</accession>
<protein>
    <submittedName>
        <fullName evidence="1">Transamidase GatB domain protein</fullName>
    </submittedName>
</protein>
<dbReference type="GeneID" id="57277336"/>
<evidence type="ECO:0000313" key="4">
    <source>
        <dbReference type="Proteomes" id="UP000076405"/>
    </source>
</evidence>
<dbReference type="Proteomes" id="UP000076244">
    <property type="component" value="Chromosome"/>
</dbReference>
<dbReference type="PANTHER" id="PTHR28055:SF1">
    <property type="entry name" value="ALTERED INHERITANCE OF MITOCHONDRIA PROTEIN 41, MITOCHONDRIAL"/>
    <property type="match status" value="1"/>
</dbReference>
<dbReference type="EMBL" id="CP012275">
    <property type="protein sequence ID" value="AMV62051.1"/>
    <property type="molecule type" value="Genomic_DNA"/>
</dbReference>
<evidence type="ECO:0000313" key="3">
    <source>
        <dbReference type="Proteomes" id="UP000076244"/>
    </source>
</evidence>
<evidence type="ECO:0000313" key="1">
    <source>
        <dbReference type="EMBL" id="AMV62051.1"/>
    </source>
</evidence>
<dbReference type="KEGG" id="pdm:ADU72_2178"/>
<name>A0A0R2HQA5_9LACO</name>
<organism evidence="1 4">
    <name type="scientific">Pediococcus damnosus</name>
    <dbReference type="NCBI Taxonomy" id="51663"/>
    <lineage>
        <taxon>Bacteria</taxon>
        <taxon>Bacillati</taxon>
        <taxon>Bacillota</taxon>
        <taxon>Bacilli</taxon>
        <taxon>Lactobacillales</taxon>
        <taxon>Lactobacillaceae</taxon>
        <taxon>Pediococcus</taxon>
    </lineage>
</organism>
<proteinExistence type="predicted"/>
<dbReference type="AlphaFoldDB" id="A0A0R2HQA5"/>
<dbReference type="GO" id="GO:0016884">
    <property type="term" value="F:carbon-nitrogen ligase activity, with glutamine as amido-N-donor"/>
    <property type="evidence" value="ECO:0007669"/>
    <property type="project" value="InterPro"/>
</dbReference>
<dbReference type="Proteomes" id="UP000076405">
    <property type="component" value="Chromosome"/>
</dbReference>
<dbReference type="OrthoDB" id="9794041at2"/>
<dbReference type="Gene3D" id="1.10.1510.10">
    <property type="entry name" value="Uncharacterised protein YqeY/AIM41 PF09424, N-terminal domain"/>
    <property type="match status" value="1"/>
</dbReference>
<evidence type="ECO:0000313" key="2">
    <source>
        <dbReference type="EMBL" id="AMV68099.1"/>
    </source>
</evidence>
<keyword evidence="3" id="KW-1185">Reference proteome</keyword>
<dbReference type="Gene3D" id="1.10.10.410">
    <property type="match status" value="1"/>
</dbReference>
<dbReference type="InterPro" id="IPR042184">
    <property type="entry name" value="YqeY/Aim41_N"/>
</dbReference>
<reference evidence="3 4" key="1">
    <citation type="journal article" date="2016" name="PLoS ONE">
        <title>The Identification of Novel Diagnostic Marker Genes for the Detection of Beer Spoiling Pediococcus damnosus Strains Using the BlAst Diagnostic Gene findEr.</title>
        <authorList>
            <person name="Behr J."/>
            <person name="Geissler A.J."/>
            <person name="Schmid J."/>
            <person name="Zehe A."/>
            <person name="Vogel R.F."/>
        </authorList>
    </citation>
    <scope>NUCLEOTIDE SEQUENCE [LARGE SCALE GENOMIC DNA]</scope>
    <source>
        <strain evidence="1 4">TMW 2.1533</strain>
        <strain evidence="2 3">TMW 2.1535</strain>
    </source>
</reference>
<dbReference type="InterPro" id="IPR019004">
    <property type="entry name" value="YqeY/Aim41"/>
</dbReference>
<dbReference type="PANTHER" id="PTHR28055">
    <property type="entry name" value="ALTERED INHERITANCE OF MITOCHONDRIA PROTEIN 41, MITOCHONDRIAL"/>
    <property type="match status" value="1"/>
</dbReference>
<dbReference type="RefSeq" id="WP_046871081.1">
    <property type="nucleotide sequence ID" value="NZ_BAAAXI010000187.1"/>
</dbReference>
<dbReference type="InterPro" id="IPR023168">
    <property type="entry name" value="GatB_Yqey_C_2"/>
</dbReference>
<gene>
    <name evidence="1" type="ORF">ADU70_0551</name>
    <name evidence="2" type="ORF">ADU72_2178</name>
</gene>
<sequence>MSLVDTISEDMKIAMKARDKDTLSVIRMLKAALMNEKVKVNHELSDEEAQAVITREYKQRKESAEEFAKGNRDDLVKSTEAEIKIVEKYLPQQLTKNEIEKIVADTISETGATSGADFGKVMGAVMPKVKGKADGKLVNQAVKSQLNK</sequence>
<dbReference type="Pfam" id="PF09424">
    <property type="entry name" value="YqeY"/>
    <property type="match status" value="1"/>
</dbReference>
<dbReference type="EMBL" id="CP012288">
    <property type="protein sequence ID" value="AMV68099.1"/>
    <property type="molecule type" value="Genomic_DNA"/>
</dbReference>